<dbReference type="Gene3D" id="3.40.50.1580">
    <property type="entry name" value="Nucleoside phosphorylase domain"/>
    <property type="match status" value="1"/>
</dbReference>
<reference evidence="2" key="1">
    <citation type="journal article" date="2016" name="Genome Announc.">
        <title>Draft genome sequences of fungus Aspergillus calidoustus.</title>
        <authorList>
            <person name="Horn F."/>
            <person name="Linde J."/>
            <person name="Mattern D.J."/>
            <person name="Walther G."/>
            <person name="Guthke R."/>
            <person name="Scherlach K."/>
            <person name="Martin K."/>
            <person name="Brakhage A.A."/>
            <person name="Petzke L."/>
            <person name="Valiante V."/>
        </authorList>
    </citation>
    <scope>NUCLEOTIDE SEQUENCE [LARGE SCALE GENOMIC DNA]</scope>
    <source>
        <strain evidence="2">SF006504</strain>
    </source>
</reference>
<dbReference type="STRING" id="454130.A0A0U4ZVX4"/>
<dbReference type="InterPro" id="IPR035994">
    <property type="entry name" value="Nucleoside_phosphorylase_sf"/>
</dbReference>
<accession>A0A0U4ZVX4</accession>
<dbReference type="GO" id="GO:0003824">
    <property type="term" value="F:catalytic activity"/>
    <property type="evidence" value="ECO:0007669"/>
    <property type="project" value="InterPro"/>
</dbReference>
<dbReference type="Proteomes" id="UP000054771">
    <property type="component" value="Unassembled WGS sequence"/>
</dbReference>
<protein>
    <recommendedName>
        <fullName evidence="3">Nucleoside phosphorylase domain-containing protein</fullName>
    </recommendedName>
</protein>
<dbReference type="GO" id="GO:0009116">
    <property type="term" value="P:nucleoside metabolic process"/>
    <property type="evidence" value="ECO:0007669"/>
    <property type="project" value="InterPro"/>
</dbReference>
<dbReference type="OrthoDB" id="1577640at2759"/>
<proteinExistence type="predicted"/>
<name>A0A0U4ZVX4_ASPCI</name>
<dbReference type="PANTHER" id="PTHR46082:SF11">
    <property type="entry name" value="AAA+ ATPASE DOMAIN-CONTAINING PROTEIN-RELATED"/>
    <property type="match status" value="1"/>
</dbReference>
<gene>
    <name evidence="1" type="ORF">ASPCAL02662</name>
</gene>
<organism evidence="1 2">
    <name type="scientific">Aspergillus calidoustus</name>
    <dbReference type="NCBI Taxonomy" id="454130"/>
    <lineage>
        <taxon>Eukaryota</taxon>
        <taxon>Fungi</taxon>
        <taxon>Dikarya</taxon>
        <taxon>Ascomycota</taxon>
        <taxon>Pezizomycotina</taxon>
        <taxon>Eurotiomycetes</taxon>
        <taxon>Eurotiomycetidae</taxon>
        <taxon>Eurotiales</taxon>
        <taxon>Aspergillaceae</taxon>
        <taxon>Aspergillus</taxon>
        <taxon>Aspergillus subgen. Nidulantes</taxon>
    </lineage>
</organism>
<keyword evidence="2" id="KW-1185">Reference proteome</keyword>
<sequence>MSDARNYTAGWICAISTEHAAAQDVLDEEHPGPNYVTAHDHNDYTLGRIGLHNVVIAVLPDGEHGTDSAAGVARDMLHSFTNIRMGLIVGVGNGAPGPSRDIRPGGAAESSPVHEKGALSRMILGKRCKIGRNFEHTRILNQPPTLLRTAGGCLQARHEAQDHSLSALVGEALDESPTEE</sequence>
<dbReference type="EMBL" id="CDMC01000002">
    <property type="protein sequence ID" value="CEN60221.1"/>
    <property type="molecule type" value="Genomic_DNA"/>
</dbReference>
<dbReference type="PANTHER" id="PTHR46082">
    <property type="entry name" value="ATP/GTP-BINDING PROTEIN-RELATED"/>
    <property type="match status" value="1"/>
</dbReference>
<evidence type="ECO:0000313" key="2">
    <source>
        <dbReference type="Proteomes" id="UP000054771"/>
    </source>
</evidence>
<dbReference type="OMA" id="CLQARHE"/>
<evidence type="ECO:0008006" key="3">
    <source>
        <dbReference type="Google" id="ProtNLM"/>
    </source>
</evidence>
<dbReference type="AlphaFoldDB" id="A0A0U4ZVX4"/>
<evidence type="ECO:0000313" key="1">
    <source>
        <dbReference type="EMBL" id="CEN60221.1"/>
    </source>
</evidence>
<dbReference type="InterPro" id="IPR053137">
    <property type="entry name" value="NLR-like"/>
</dbReference>
<dbReference type="SUPFAM" id="SSF53167">
    <property type="entry name" value="Purine and uridine phosphorylases"/>
    <property type="match status" value="1"/>
</dbReference>